<gene>
    <name evidence="8" type="ORF">MBAV_003347</name>
</gene>
<dbReference type="PATRIC" id="fig|29290.4.peg.4432"/>
<keyword evidence="3" id="KW-0456">Lyase</keyword>
<dbReference type="GO" id="GO:0008933">
    <property type="term" value="F:peptidoglycan lytic transglycosylase activity"/>
    <property type="evidence" value="ECO:0007669"/>
    <property type="project" value="TreeGrafter"/>
</dbReference>
<dbReference type="GO" id="GO:0004553">
    <property type="term" value="F:hydrolase activity, hydrolyzing O-glycosyl compounds"/>
    <property type="evidence" value="ECO:0007669"/>
    <property type="project" value="InterPro"/>
</dbReference>
<dbReference type="Pfam" id="PF03562">
    <property type="entry name" value="MltA"/>
    <property type="match status" value="1"/>
</dbReference>
<name>A0A0F3GRD1_9BACT</name>
<dbReference type="InterPro" id="IPR005300">
    <property type="entry name" value="MltA_B"/>
</dbReference>
<evidence type="ECO:0000256" key="4">
    <source>
        <dbReference type="ARBA" id="ARBA00023316"/>
    </source>
</evidence>
<dbReference type="CDD" id="cd14485">
    <property type="entry name" value="mltA_like_LT_A"/>
    <property type="match status" value="1"/>
</dbReference>
<feature type="region of interest" description="Disordered" evidence="6">
    <location>
        <begin position="352"/>
        <end position="376"/>
    </location>
</feature>
<accession>A0A0F3GRD1</accession>
<dbReference type="InterPro" id="IPR026044">
    <property type="entry name" value="MltA"/>
</dbReference>
<sequence>MSVEAGQLLERLTPPQYPTFTDDHNLVDLREAINRDLVYLNRLDDSKSFNYGPDVYTVKQLKESLNDFLAAMKHSEGDIDLLNNHIRRNYAVYAYRGNDSPDAVTFTGYFVPILRGSLSNDDTYRYPLYRPPEELNKVMPFLTRQEIDAGALVGRGLELLYVNDRVELFFLHVQGSGVIELDTGEVLYVGYAGTNGHDYRSIGKLLLEENKMDNKSVSMQGIKAYLRENPQEIDRVLAHNPSYVFFKTTQEIAICASNVPLVAGRAIATDLRIYPQGALAYVSTKKAVLDKAGRITGYRPLTRFVLNQDTGKAIVGPTRVDFFWGMGKYAEIQAGTMRQSGKLYFLVRKQPPKEPQKKIKPLKHSNKTTISTAKQK</sequence>
<dbReference type="Proteomes" id="UP000033423">
    <property type="component" value="Unassembled WGS sequence"/>
</dbReference>
<dbReference type="AlphaFoldDB" id="A0A0F3GRD1"/>
<dbReference type="SUPFAM" id="SSF50685">
    <property type="entry name" value="Barwin-like endoglucanases"/>
    <property type="match status" value="1"/>
</dbReference>
<dbReference type="Gene3D" id="2.40.240.50">
    <property type="entry name" value="Barwin-like endoglucanases"/>
    <property type="match status" value="1"/>
</dbReference>
<dbReference type="PANTHER" id="PTHR30124">
    <property type="entry name" value="MEMBRANE-BOUND LYTIC MUREIN TRANSGLYCOSYLASE A"/>
    <property type="match status" value="1"/>
</dbReference>
<dbReference type="GO" id="GO:0019867">
    <property type="term" value="C:outer membrane"/>
    <property type="evidence" value="ECO:0007669"/>
    <property type="project" value="InterPro"/>
</dbReference>
<comment type="caution">
    <text evidence="8">The sequence shown here is derived from an EMBL/GenBank/DDBJ whole genome shotgun (WGS) entry which is preliminary data.</text>
</comment>
<feature type="compositionally biased region" description="Polar residues" evidence="6">
    <location>
        <begin position="367"/>
        <end position="376"/>
    </location>
</feature>
<comment type="catalytic activity">
    <reaction evidence="1">
        <text>Exolytic cleavage of the (1-&gt;4)-beta-glycosidic linkage between N-acetylmuramic acid (MurNAc) and N-acetylglucosamine (GlcNAc) residues in peptidoglycan, from either the reducing or the non-reducing ends of the peptidoglycan chains, with concomitant formation of a 1,6-anhydrobond in the MurNAc residue.</text>
        <dbReference type="EC" id="4.2.2.n1"/>
    </reaction>
</comment>
<feature type="domain" description="Lytic transglycosylase MltA" evidence="7">
    <location>
        <begin position="113"/>
        <end position="247"/>
    </location>
</feature>
<organism evidence="8 9">
    <name type="scientific">Candidatus Magnetobacterium bavaricum</name>
    <dbReference type="NCBI Taxonomy" id="29290"/>
    <lineage>
        <taxon>Bacteria</taxon>
        <taxon>Pseudomonadati</taxon>
        <taxon>Nitrospirota</taxon>
        <taxon>Thermodesulfovibrionia</taxon>
        <taxon>Thermodesulfovibrionales</taxon>
        <taxon>Candidatus Magnetobacteriaceae</taxon>
        <taxon>Candidatus Magnetobacterium</taxon>
    </lineage>
</organism>
<dbReference type="CDD" id="cd14668">
    <property type="entry name" value="mlta_B"/>
    <property type="match status" value="1"/>
</dbReference>
<evidence type="ECO:0000256" key="1">
    <source>
        <dbReference type="ARBA" id="ARBA00001420"/>
    </source>
</evidence>
<dbReference type="GO" id="GO:0071555">
    <property type="term" value="P:cell wall organization"/>
    <property type="evidence" value="ECO:0007669"/>
    <property type="project" value="UniProtKB-KW"/>
</dbReference>
<evidence type="ECO:0000256" key="2">
    <source>
        <dbReference type="ARBA" id="ARBA00012587"/>
    </source>
</evidence>
<keyword evidence="4" id="KW-0961">Cell wall biogenesis/degradation</keyword>
<protein>
    <recommendedName>
        <fullName evidence="2">peptidoglycan lytic exotransglycosylase</fullName>
        <ecNumber evidence="2">4.2.2.n1</ecNumber>
    </recommendedName>
    <alternativeName>
        <fullName evidence="5">Murein hydrolase A</fullName>
    </alternativeName>
</protein>
<evidence type="ECO:0000256" key="5">
    <source>
        <dbReference type="ARBA" id="ARBA00030918"/>
    </source>
</evidence>
<evidence type="ECO:0000256" key="6">
    <source>
        <dbReference type="SAM" id="MobiDB-lite"/>
    </source>
</evidence>
<evidence type="ECO:0000313" key="8">
    <source>
        <dbReference type="EMBL" id="KJU84461.1"/>
    </source>
</evidence>
<evidence type="ECO:0000313" key="9">
    <source>
        <dbReference type="Proteomes" id="UP000033423"/>
    </source>
</evidence>
<evidence type="ECO:0000259" key="7">
    <source>
        <dbReference type="SMART" id="SM00925"/>
    </source>
</evidence>
<dbReference type="SMART" id="SM00925">
    <property type="entry name" value="MltA"/>
    <property type="match status" value="1"/>
</dbReference>
<dbReference type="PANTHER" id="PTHR30124:SF0">
    <property type="entry name" value="MEMBRANE-BOUND LYTIC MUREIN TRANSGLYCOSYLASE A"/>
    <property type="match status" value="1"/>
</dbReference>
<evidence type="ECO:0000256" key="3">
    <source>
        <dbReference type="ARBA" id="ARBA00023239"/>
    </source>
</evidence>
<dbReference type="EC" id="4.2.2.n1" evidence="2"/>
<dbReference type="Pfam" id="PF06725">
    <property type="entry name" value="3D"/>
    <property type="match status" value="1"/>
</dbReference>
<dbReference type="EMBL" id="LACI01001439">
    <property type="protein sequence ID" value="KJU84461.1"/>
    <property type="molecule type" value="Genomic_DNA"/>
</dbReference>
<proteinExistence type="predicted"/>
<reference evidence="8 9" key="1">
    <citation type="submission" date="2015-02" db="EMBL/GenBank/DDBJ databases">
        <title>Single-cell genomics of uncultivated deep-branching MTB reveals a conserved set of magnetosome genes.</title>
        <authorList>
            <person name="Kolinko S."/>
            <person name="Richter M."/>
            <person name="Glockner F.O."/>
            <person name="Brachmann A."/>
            <person name="Schuler D."/>
        </authorList>
    </citation>
    <scope>NUCLEOTIDE SEQUENCE [LARGE SCALE GENOMIC DNA]</scope>
    <source>
        <strain evidence="8">TM-1</strain>
    </source>
</reference>
<dbReference type="InterPro" id="IPR010611">
    <property type="entry name" value="3D_dom"/>
</dbReference>
<dbReference type="InterPro" id="IPR036908">
    <property type="entry name" value="RlpA-like_sf"/>
</dbReference>
<dbReference type="PIRSF" id="PIRSF019422">
    <property type="entry name" value="MltA"/>
    <property type="match status" value="1"/>
</dbReference>
<dbReference type="GO" id="GO:0009254">
    <property type="term" value="P:peptidoglycan turnover"/>
    <property type="evidence" value="ECO:0007669"/>
    <property type="project" value="InterPro"/>
</dbReference>
<dbReference type="GO" id="GO:0009253">
    <property type="term" value="P:peptidoglycan catabolic process"/>
    <property type="evidence" value="ECO:0007669"/>
    <property type="project" value="TreeGrafter"/>
</dbReference>
<dbReference type="Gene3D" id="2.40.40.10">
    <property type="entry name" value="RlpA-like domain"/>
    <property type="match status" value="1"/>
</dbReference>
<keyword evidence="9" id="KW-1185">Reference proteome</keyword>